<dbReference type="Pfam" id="PF05853">
    <property type="entry name" value="BKACE"/>
    <property type="match status" value="1"/>
</dbReference>
<keyword evidence="3" id="KW-0479">Metal-binding</keyword>
<dbReference type="Gene3D" id="3.20.20.70">
    <property type="entry name" value="Aldolase class I"/>
    <property type="match status" value="1"/>
</dbReference>
<evidence type="ECO:0000256" key="1">
    <source>
        <dbReference type="ARBA" id="ARBA00001947"/>
    </source>
</evidence>
<keyword evidence="2" id="KW-0808">Transferase</keyword>
<comment type="cofactor">
    <cofactor evidence="1">
        <name>Zn(2+)</name>
        <dbReference type="ChEBI" id="CHEBI:29105"/>
    </cofactor>
</comment>
<dbReference type="InterPro" id="IPR013785">
    <property type="entry name" value="Aldolase_TIM"/>
</dbReference>
<dbReference type="GO" id="GO:0046872">
    <property type="term" value="F:metal ion binding"/>
    <property type="evidence" value="ECO:0007669"/>
    <property type="project" value="UniProtKB-KW"/>
</dbReference>
<dbReference type="GO" id="GO:0043720">
    <property type="term" value="F:3-keto-5-aminohexanoate cleavage activity"/>
    <property type="evidence" value="ECO:0007669"/>
    <property type="project" value="InterPro"/>
</dbReference>
<reference evidence="5 6" key="1">
    <citation type="submission" date="2019-02" db="EMBL/GenBank/DDBJ databases">
        <title>Genomic Encyclopedia of Type Strains, Phase IV (KMG-IV): sequencing the most valuable type-strain genomes for metagenomic binning, comparative biology and taxonomic classification.</title>
        <authorList>
            <person name="Goeker M."/>
        </authorList>
    </citation>
    <scope>NUCLEOTIDE SEQUENCE [LARGE SCALE GENOMIC DNA]</scope>
    <source>
        <strain evidence="5 6">K24</strain>
    </source>
</reference>
<dbReference type="PANTHER" id="PTHR37418">
    <property type="entry name" value="3-KETO-5-AMINOHEXANOATE CLEAVAGE ENZYME-RELATED"/>
    <property type="match status" value="1"/>
</dbReference>
<dbReference type="AlphaFoldDB" id="A0A4Q7NHT1"/>
<protein>
    <submittedName>
        <fullName evidence="5">Uncharacterized protein (DUF849 family)</fullName>
    </submittedName>
</protein>
<evidence type="ECO:0000256" key="2">
    <source>
        <dbReference type="ARBA" id="ARBA00022679"/>
    </source>
</evidence>
<gene>
    <name evidence="5" type="ORF">EV675_0440</name>
</gene>
<comment type="caution">
    <text evidence="5">The sequence shown here is derived from an EMBL/GenBank/DDBJ whole genome shotgun (WGS) entry which is preliminary data.</text>
</comment>
<organism evidence="5 6">
    <name type="scientific">Pigmentiphaga kullae</name>
    <dbReference type="NCBI Taxonomy" id="151784"/>
    <lineage>
        <taxon>Bacteria</taxon>
        <taxon>Pseudomonadati</taxon>
        <taxon>Pseudomonadota</taxon>
        <taxon>Betaproteobacteria</taxon>
        <taxon>Burkholderiales</taxon>
        <taxon>Alcaligenaceae</taxon>
        <taxon>Pigmentiphaga</taxon>
    </lineage>
</organism>
<evidence type="ECO:0000313" key="5">
    <source>
        <dbReference type="EMBL" id="RZS84423.1"/>
    </source>
</evidence>
<proteinExistence type="predicted"/>
<keyword evidence="6" id="KW-1185">Reference proteome</keyword>
<dbReference type="EMBL" id="SGXC01000001">
    <property type="protein sequence ID" value="RZS84423.1"/>
    <property type="molecule type" value="Genomic_DNA"/>
</dbReference>
<evidence type="ECO:0000256" key="4">
    <source>
        <dbReference type="ARBA" id="ARBA00022833"/>
    </source>
</evidence>
<evidence type="ECO:0000256" key="3">
    <source>
        <dbReference type="ARBA" id="ARBA00022723"/>
    </source>
</evidence>
<dbReference type="Proteomes" id="UP000292445">
    <property type="component" value="Unassembled WGS sequence"/>
</dbReference>
<evidence type="ECO:0000313" key="6">
    <source>
        <dbReference type="Proteomes" id="UP000292445"/>
    </source>
</evidence>
<dbReference type="InterPro" id="IPR008567">
    <property type="entry name" value="BKACE"/>
</dbReference>
<name>A0A4Q7NHT1_9BURK</name>
<keyword evidence="4" id="KW-0862">Zinc</keyword>
<sequence length="292" mass="31072">MPTPILTCAITGGDDTAGRFPAVPVTPRQIAESAIEACRAGAAIAHIHVRDPATGKPSLDRALYREVVERVRDSVSPVILNLTTGAGARFLPDASAPNTAAAGSNLRPPAERCAHILELRPEICTLDMGSLNFGKGALINVPDHIEAIAAVIREAGSKTELEIFDTGHIALARHLIERGVIEPEPLWQLVLGVPWGAPANSETMMHLRGQLPAGARWAAFGIGRQEFPMLAQAALLGGHVRVGLEDNLYLSQGVQARSNAELVGRAVEILHALDMEPATPDQARRMIGLPPR</sequence>
<dbReference type="PANTHER" id="PTHR37418:SF2">
    <property type="entry name" value="3-KETO-5-AMINOHEXANOATE CLEAVAGE ENZYME"/>
    <property type="match status" value="1"/>
</dbReference>
<dbReference type="RefSeq" id="WP_423213206.1">
    <property type="nucleotide sequence ID" value="NZ_SGXC01000001.1"/>
</dbReference>
<accession>A0A4Q7NHT1</accession>